<keyword evidence="7" id="KW-1185">Reference proteome</keyword>
<feature type="domain" description="Amine oxidase" evidence="5">
    <location>
        <begin position="71"/>
        <end position="500"/>
    </location>
</feature>
<dbReference type="Proteomes" id="UP000320095">
    <property type="component" value="Unassembled WGS sequence"/>
</dbReference>
<dbReference type="InterPro" id="IPR050703">
    <property type="entry name" value="Flavin_MAO"/>
</dbReference>
<feature type="binding site" evidence="4">
    <location>
        <position position="284"/>
    </location>
    <ligand>
        <name>FAD</name>
        <dbReference type="ChEBI" id="CHEBI:57692"/>
    </ligand>
</feature>
<keyword evidence="3" id="KW-0560">Oxidoreductase</keyword>
<evidence type="ECO:0000256" key="3">
    <source>
        <dbReference type="ARBA" id="ARBA00023002"/>
    </source>
</evidence>
<feature type="binding site" evidence="4">
    <location>
        <position position="477"/>
    </location>
    <ligand>
        <name>FAD</name>
        <dbReference type="ChEBI" id="CHEBI:57692"/>
    </ligand>
</feature>
<dbReference type="SUPFAM" id="SSF54373">
    <property type="entry name" value="FAD-linked reductases, C-terminal domain"/>
    <property type="match status" value="1"/>
</dbReference>
<name>A0A502DX54_9MYCO</name>
<dbReference type="GO" id="GO:0016491">
    <property type="term" value="F:oxidoreductase activity"/>
    <property type="evidence" value="ECO:0007669"/>
    <property type="project" value="UniProtKB-KW"/>
</dbReference>
<proteinExistence type="inferred from homology"/>
<feature type="binding site" evidence="4">
    <location>
        <position position="390"/>
    </location>
    <ligand>
        <name>substrate</name>
    </ligand>
</feature>
<evidence type="ECO:0000313" key="6">
    <source>
        <dbReference type="EMBL" id="TPG29684.1"/>
    </source>
</evidence>
<reference evidence="6 7" key="1">
    <citation type="journal article" date="2019" name="Environ. Microbiol.">
        <title>Species interactions and distinct microbial communities in high Arctic permafrost affected cryosols are associated with the CH4 and CO2 gas fluxes.</title>
        <authorList>
            <person name="Altshuler I."/>
            <person name="Hamel J."/>
            <person name="Turney S."/>
            <person name="Magnuson E."/>
            <person name="Levesque R."/>
            <person name="Greer C."/>
            <person name="Whyte L.G."/>
        </authorList>
    </citation>
    <scope>NUCLEOTIDE SEQUENCE [LARGE SCALE GENOMIC DNA]</scope>
    <source>
        <strain evidence="6 7">S5.20</strain>
    </source>
</reference>
<dbReference type="Gene3D" id="3.90.660.10">
    <property type="match status" value="1"/>
</dbReference>
<organism evidence="6 7">
    <name type="scientific">Mycolicibacterium hodleri</name>
    <dbReference type="NCBI Taxonomy" id="49897"/>
    <lineage>
        <taxon>Bacteria</taxon>
        <taxon>Bacillati</taxon>
        <taxon>Actinomycetota</taxon>
        <taxon>Actinomycetes</taxon>
        <taxon>Mycobacteriales</taxon>
        <taxon>Mycobacteriaceae</taxon>
        <taxon>Mycolicibacterium</taxon>
    </lineage>
</organism>
<feature type="binding site" evidence="4">
    <location>
        <begin position="91"/>
        <end position="92"/>
    </location>
    <ligand>
        <name>FAD</name>
        <dbReference type="ChEBI" id="CHEBI:57692"/>
    </ligand>
</feature>
<dbReference type="PRINTS" id="PR00757">
    <property type="entry name" value="AMINEOXDASEF"/>
</dbReference>
<comment type="cofactor">
    <cofactor evidence="1">
        <name>FAD</name>
        <dbReference type="ChEBI" id="CHEBI:57692"/>
    </cofactor>
</comment>
<evidence type="ECO:0000256" key="1">
    <source>
        <dbReference type="ARBA" id="ARBA00001974"/>
    </source>
</evidence>
<dbReference type="EMBL" id="RCZG01000015">
    <property type="protein sequence ID" value="TPG29684.1"/>
    <property type="molecule type" value="Genomic_DNA"/>
</dbReference>
<protein>
    <submittedName>
        <fullName evidence="6">FAD-binding protein</fullName>
    </submittedName>
</protein>
<dbReference type="InterPro" id="IPR001613">
    <property type="entry name" value="Flavin_amine_oxidase"/>
</dbReference>
<accession>A0A502DX54</accession>
<dbReference type="PANTHER" id="PTHR43563">
    <property type="entry name" value="AMINE OXIDASE"/>
    <property type="match status" value="1"/>
</dbReference>
<evidence type="ECO:0000313" key="7">
    <source>
        <dbReference type="Proteomes" id="UP000320095"/>
    </source>
</evidence>
<dbReference type="Pfam" id="PF01593">
    <property type="entry name" value="Amino_oxidase"/>
    <property type="match status" value="1"/>
</dbReference>
<dbReference type="InterPro" id="IPR002937">
    <property type="entry name" value="Amino_oxidase"/>
</dbReference>
<dbReference type="Gene3D" id="1.10.405.10">
    <property type="entry name" value="Guanine Nucleotide Dissociation Inhibitor, domain 1"/>
    <property type="match status" value="1"/>
</dbReference>
<dbReference type="InterPro" id="IPR036188">
    <property type="entry name" value="FAD/NAD-bd_sf"/>
</dbReference>
<sequence length="501" mass="53615">MPSWLRRLLRRAEPWSRRSRGFECFARRRPGVVLWCPTEKRLLTVPLTMYTYVHMKNASTIHDIIVIGAGLAGLTAATRLRRAGRDVVVLEAADRIGGRLLRQTVGGVTVDGGGAWVAPTQHRVRALLDEVGLTLRPTYTEGRHVVRVDGAVHTGRGTIPPLPFHALADGGLAVARLELMARLLPLRSRQLDTKTFGDWMRRHTRSQGARTMLEIAVSATTGSSVDDVSLLAIAQMIRSAGGFHQLTGVHGAAQDARIVGGSVSLCDRLADRLGPSRIHLGAAVTAVEQSSDTVTVRVVGGRTVRASRVITAIDPGMCARIDFGAGLPAPRRALHDTFTMGSGIKFHLAYDTPFWRHRGFSGQAFTDDGMVGILFDATADACGPGVLVGFLGGFAETSNGDERPLTVTNATRAAQIGLEVEQLFGAAPSPPIDYCEQDWREEPHVSGCVPAPAPGVLSAIGPAPVRPYGRLHWAGAEFADAWSGYMDGAVRSGERAAAEVA</sequence>
<evidence type="ECO:0000259" key="5">
    <source>
        <dbReference type="Pfam" id="PF01593"/>
    </source>
</evidence>
<dbReference type="AlphaFoldDB" id="A0A502DX54"/>
<evidence type="ECO:0000256" key="4">
    <source>
        <dbReference type="PIRSR" id="PIRSR601613-1"/>
    </source>
</evidence>
<dbReference type="Gene3D" id="3.50.50.60">
    <property type="entry name" value="FAD/NAD(P)-binding domain"/>
    <property type="match status" value="1"/>
</dbReference>
<dbReference type="SUPFAM" id="SSF51905">
    <property type="entry name" value="FAD/NAD(P)-binding domain"/>
    <property type="match status" value="1"/>
</dbReference>
<comment type="caution">
    <text evidence="6">The sequence shown here is derived from an EMBL/GenBank/DDBJ whole genome shotgun (WGS) entry which is preliminary data.</text>
</comment>
<dbReference type="PANTHER" id="PTHR43563:SF1">
    <property type="entry name" value="AMINE OXIDASE [FLAVIN-CONTAINING] B"/>
    <property type="match status" value="1"/>
</dbReference>
<evidence type="ECO:0000256" key="2">
    <source>
        <dbReference type="ARBA" id="ARBA00005995"/>
    </source>
</evidence>
<comment type="similarity">
    <text evidence="2">Belongs to the flavin monoamine oxidase family.</text>
</comment>
<gene>
    <name evidence="6" type="ORF">EAH80_25960</name>
</gene>